<evidence type="ECO:0000256" key="1">
    <source>
        <dbReference type="ARBA" id="ARBA00007227"/>
    </source>
</evidence>
<dbReference type="PANTHER" id="PTHR43236">
    <property type="entry name" value="ANTITOXIN HIGA1"/>
    <property type="match status" value="1"/>
</dbReference>
<dbReference type="InterPro" id="IPR001387">
    <property type="entry name" value="Cro/C1-type_HTH"/>
</dbReference>
<dbReference type="EMBL" id="CP029600">
    <property type="protein sequence ID" value="AWO01850.1"/>
    <property type="molecule type" value="Genomic_DNA"/>
</dbReference>
<dbReference type="InterPro" id="IPR010359">
    <property type="entry name" value="IrrE_HExxH"/>
</dbReference>
<dbReference type="SMART" id="SM00530">
    <property type="entry name" value="HTH_XRE"/>
    <property type="match status" value="1"/>
</dbReference>
<dbReference type="SUPFAM" id="SSF47413">
    <property type="entry name" value="lambda repressor-like DNA-binding domains"/>
    <property type="match status" value="1"/>
</dbReference>
<comment type="similarity">
    <text evidence="1">Belongs to the short-chain fatty acyl-CoA assimilation regulator (ScfR) family.</text>
</comment>
<dbReference type="CDD" id="cd00093">
    <property type="entry name" value="HTH_XRE"/>
    <property type="match status" value="1"/>
</dbReference>
<dbReference type="Gene3D" id="1.10.10.2910">
    <property type="match status" value="1"/>
</dbReference>
<evidence type="ECO:0000313" key="4">
    <source>
        <dbReference type="Proteomes" id="UP000246099"/>
    </source>
</evidence>
<evidence type="ECO:0000259" key="2">
    <source>
        <dbReference type="PROSITE" id="PS50943"/>
    </source>
</evidence>
<accession>A0ABM6WD28</accession>
<dbReference type="InterPro" id="IPR052345">
    <property type="entry name" value="Rad_response_metalloprotease"/>
</dbReference>
<dbReference type="RefSeq" id="WP_119078059.1">
    <property type="nucleotide sequence ID" value="NZ_CP029600.1"/>
</dbReference>
<dbReference type="Proteomes" id="UP000246099">
    <property type="component" value="Chromosome"/>
</dbReference>
<dbReference type="Gene3D" id="1.10.260.40">
    <property type="entry name" value="lambda repressor-like DNA-binding domains"/>
    <property type="match status" value="1"/>
</dbReference>
<dbReference type="Pfam" id="PF06114">
    <property type="entry name" value="Peptidase_M78"/>
    <property type="match status" value="1"/>
</dbReference>
<dbReference type="GO" id="GO:0003677">
    <property type="term" value="F:DNA binding"/>
    <property type="evidence" value="ECO:0007669"/>
    <property type="project" value="UniProtKB-KW"/>
</dbReference>
<gene>
    <name evidence="3" type="ORF">DLD77_09145</name>
</gene>
<keyword evidence="4" id="KW-1185">Reference proteome</keyword>
<protein>
    <submittedName>
        <fullName evidence="3">DNA-binding protein</fullName>
    </submittedName>
</protein>
<feature type="domain" description="HTH cro/C1-type" evidence="2">
    <location>
        <begin position="12"/>
        <end position="66"/>
    </location>
</feature>
<keyword evidence="3" id="KW-0238">DNA-binding</keyword>
<name>A0ABM6WD28_9BACT</name>
<dbReference type="PANTHER" id="PTHR43236:SF1">
    <property type="entry name" value="BLL7220 PROTEIN"/>
    <property type="match status" value="1"/>
</dbReference>
<evidence type="ECO:0000313" key="3">
    <source>
        <dbReference type="EMBL" id="AWO01850.1"/>
    </source>
</evidence>
<sequence length="382" mass="44209">MAFDTKILGEKLRRYREQLQLSLEEVAEKTGIIELRLQSLEGGLIEPTGDEILIFSDFYKQDYVYFISNQQKAASEQIDILYRQYGRDFSKEDRWAIQEFMFLCECEELAFKATEFNKIEFEFIPSGDFYKTHGQLAAAKLRGNLGFQPIVAIPNPYQALRKLGIHIFRRKLSNSNISGLFIAHPVAGKCILINYSEDIYRQNFTLMHEIAHAIFDYKENINVSYEHYKSTQKLDLREVRANEFASSFLIPKEIFSHAKDLQWTDENFKLLAKRLQVNAEPLSIAMMNAGAITSMQQKYFKALKLSASDKIDSELKDLTPKMYDAKSELLQRGINDFYVRKCYEAYNVGAISSGRLADMLLSNENELVNVLNLFNLRLSYDN</sequence>
<dbReference type="PROSITE" id="PS50943">
    <property type="entry name" value="HTH_CROC1"/>
    <property type="match status" value="1"/>
</dbReference>
<dbReference type="InterPro" id="IPR010982">
    <property type="entry name" value="Lambda_DNA-bd_dom_sf"/>
</dbReference>
<proteinExistence type="inferred from homology"/>
<reference evidence="3 4" key="1">
    <citation type="submission" date="2018-05" db="EMBL/GenBank/DDBJ databases">
        <title>Chitinophaga sp. nov., isolated from rhizosphere soil of Alhagi.</title>
        <authorList>
            <person name="Liu Y."/>
        </authorList>
    </citation>
    <scope>NUCLEOTIDE SEQUENCE [LARGE SCALE GENOMIC DNA]</scope>
    <source>
        <strain evidence="3 4">T22</strain>
    </source>
</reference>
<organism evidence="3 4">
    <name type="scientific">Chitinophaga alhagiae</name>
    <dbReference type="NCBI Taxonomy" id="2203219"/>
    <lineage>
        <taxon>Bacteria</taxon>
        <taxon>Pseudomonadati</taxon>
        <taxon>Bacteroidota</taxon>
        <taxon>Chitinophagia</taxon>
        <taxon>Chitinophagales</taxon>
        <taxon>Chitinophagaceae</taxon>
        <taxon>Chitinophaga</taxon>
    </lineage>
</organism>